<gene>
    <name evidence="1" type="ORF">CFH90_04060</name>
</gene>
<accession>A0A3S9AI10</accession>
<dbReference type="RefSeq" id="WP_126035536.1">
    <property type="nucleotide sequence ID" value="NZ_CP022298.1"/>
</dbReference>
<dbReference type="EMBL" id="CP022298">
    <property type="protein sequence ID" value="AZN63248.1"/>
    <property type="molecule type" value="Genomic_DNA"/>
</dbReference>
<organism evidence="1 2">
    <name type="scientific">Acinetobacter johnsonii</name>
    <dbReference type="NCBI Taxonomy" id="40214"/>
    <lineage>
        <taxon>Bacteria</taxon>
        <taxon>Pseudomonadati</taxon>
        <taxon>Pseudomonadota</taxon>
        <taxon>Gammaproteobacteria</taxon>
        <taxon>Moraxellales</taxon>
        <taxon>Moraxellaceae</taxon>
        <taxon>Acinetobacter</taxon>
    </lineage>
</organism>
<evidence type="ECO:0000313" key="1">
    <source>
        <dbReference type="EMBL" id="AZN63248.1"/>
    </source>
</evidence>
<protein>
    <submittedName>
        <fullName evidence="1">Uncharacterized protein</fullName>
    </submittedName>
</protein>
<reference evidence="1 2" key="1">
    <citation type="submission" date="2017-06" db="EMBL/GenBank/DDBJ databases">
        <title>Complete Genome Sequence of the Carbazole-Degrading Bacterium Acinetobacter johnsonii IC001.</title>
        <authorList>
            <person name="Vejarano F."/>
            <person name="Suzuki-Minakuchi C."/>
            <person name="Ohtsubo Y."/>
            <person name="Tsuda M."/>
            <person name="Okada K."/>
            <person name="Nojiri H."/>
        </authorList>
    </citation>
    <scope>NUCLEOTIDE SEQUENCE [LARGE SCALE GENOMIC DNA]</scope>
    <source>
        <strain evidence="1 2">IC001</strain>
    </source>
</reference>
<sequence length="170" mass="19753">MSIGKALELIRMAKSYQCVLYWDPPDRIRFASQSLIPDELLSEVKAHKHVLIEYFKHTDRDLTPLLGRAFDGYLYCLNQMRERHSSAALSDCHVSTLYWRSTVKATLQVSNPELKLIEMLLIQSEQLKYLDDSNTALITPEQEQQKYSTDADANTAFNYLLSKHRQFVYC</sequence>
<name>A0A3S9AI10_ACIJO</name>
<evidence type="ECO:0000313" key="2">
    <source>
        <dbReference type="Proteomes" id="UP000276980"/>
    </source>
</evidence>
<dbReference type="Proteomes" id="UP000276980">
    <property type="component" value="Chromosome"/>
</dbReference>
<proteinExistence type="predicted"/>
<dbReference type="AlphaFoldDB" id="A0A3S9AI10"/>